<dbReference type="Pfam" id="PF02910">
    <property type="entry name" value="Succ_DH_flav_C"/>
    <property type="match status" value="1"/>
</dbReference>
<comment type="subcellular location">
    <subcellularLocation>
        <location evidence="2">Membrane</location>
        <topology evidence="2">Peripheral membrane protein</topology>
    </subcellularLocation>
</comment>
<feature type="domain" description="Fumarate reductase/succinate dehydrogenase flavoprotein-like C-terminal" evidence="14">
    <location>
        <begin position="445"/>
        <end position="570"/>
    </location>
</feature>
<evidence type="ECO:0000256" key="4">
    <source>
        <dbReference type="ARBA" id="ARBA00012792"/>
    </source>
</evidence>
<evidence type="ECO:0000256" key="5">
    <source>
        <dbReference type="ARBA" id="ARBA00022448"/>
    </source>
</evidence>
<dbReference type="SUPFAM" id="SSF56425">
    <property type="entry name" value="Succinate dehydrogenase/fumarate reductase flavoprotein, catalytic domain"/>
    <property type="match status" value="1"/>
</dbReference>
<dbReference type="Gene3D" id="3.90.700.10">
    <property type="entry name" value="Succinate dehydrogenase/fumarate reductase flavoprotein, catalytic domain"/>
    <property type="match status" value="1"/>
</dbReference>
<dbReference type="GO" id="GO:0033765">
    <property type="term" value="F:steroid dehydrogenase activity, acting on the CH-CH group of donors"/>
    <property type="evidence" value="ECO:0007669"/>
    <property type="project" value="UniProtKB-ARBA"/>
</dbReference>
<comment type="similarity">
    <text evidence="3">Belongs to the FAD-dependent oxidoreductase 2 family. FRD/SDH subfamily.</text>
</comment>
<dbReference type="GO" id="GO:0008177">
    <property type="term" value="F:succinate dehydrogenase (quinone) activity"/>
    <property type="evidence" value="ECO:0007669"/>
    <property type="project" value="UniProtKB-EC"/>
</dbReference>
<dbReference type="STRING" id="469378.Ccur_06180"/>
<dbReference type="FunFam" id="3.90.700.10:FF:000001">
    <property type="entry name" value="Mitochondrial succinate dehydrogenase flavoprotein subunit"/>
    <property type="match status" value="1"/>
</dbReference>
<evidence type="ECO:0000256" key="12">
    <source>
        <dbReference type="PIRSR" id="PIRSR000171-1"/>
    </source>
</evidence>
<dbReference type="PIRSF" id="PIRSF000171">
    <property type="entry name" value="SDHA_APRA_LASPO"/>
    <property type="match status" value="1"/>
</dbReference>
<evidence type="ECO:0000256" key="7">
    <source>
        <dbReference type="ARBA" id="ARBA00022827"/>
    </source>
</evidence>
<evidence type="ECO:0000313" key="16">
    <source>
        <dbReference type="Proteomes" id="UP000000954"/>
    </source>
</evidence>
<dbReference type="Gene3D" id="1.20.58.100">
    <property type="entry name" value="Fumarate reductase/succinate dehydrogenase flavoprotein-like, C-terminal domain"/>
    <property type="match status" value="1"/>
</dbReference>
<dbReference type="InterPro" id="IPR030664">
    <property type="entry name" value="SdhA/FrdA/AprA"/>
</dbReference>
<evidence type="ECO:0000256" key="2">
    <source>
        <dbReference type="ARBA" id="ARBA00004170"/>
    </source>
</evidence>
<evidence type="ECO:0000256" key="11">
    <source>
        <dbReference type="ARBA" id="ARBA00049220"/>
    </source>
</evidence>
<dbReference type="InterPro" id="IPR027477">
    <property type="entry name" value="Succ_DH/fumarate_Rdtase_cat_sf"/>
</dbReference>
<gene>
    <name evidence="15" type="ordered locus">Ccur_06180</name>
</gene>
<dbReference type="HOGENOM" id="CLU_014312_6_2_11"/>
<dbReference type="KEGG" id="ccu:Ccur_06180"/>
<evidence type="ECO:0000256" key="8">
    <source>
        <dbReference type="ARBA" id="ARBA00022982"/>
    </source>
</evidence>
<dbReference type="eggNOG" id="COG1053">
    <property type="taxonomic scope" value="Bacteria"/>
</dbReference>
<name>C7MN44_CRYCD</name>
<evidence type="ECO:0000259" key="14">
    <source>
        <dbReference type="Pfam" id="PF02910"/>
    </source>
</evidence>
<dbReference type="GO" id="GO:0022900">
    <property type="term" value="P:electron transport chain"/>
    <property type="evidence" value="ECO:0007669"/>
    <property type="project" value="InterPro"/>
</dbReference>
<keyword evidence="5" id="KW-0813">Transport</keyword>
<keyword evidence="7" id="KW-0274">FAD</keyword>
<comment type="cofactor">
    <cofactor evidence="1">
        <name>FAD</name>
        <dbReference type="ChEBI" id="CHEBI:57692"/>
    </cofactor>
</comment>
<dbReference type="InterPro" id="IPR003952">
    <property type="entry name" value="FRD_SDH_FAD_BS"/>
</dbReference>
<keyword evidence="10" id="KW-0472">Membrane</keyword>
<evidence type="ECO:0000259" key="13">
    <source>
        <dbReference type="Pfam" id="PF00890"/>
    </source>
</evidence>
<dbReference type="GO" id="GO:0050660">
    <property type="term" value="F:flavin adenine dinucleotide binding"/>
    <property type="evidence" value="ECO:0007669"/>
    <property type="project" value="InterPro"/>
</dbReference>
<proteinExistence type="inferred from homology"/>
<dbReference type="GO" id="GO:0009055">
    <property type="term" value="F:electron transfer activity"/>
    <property type="evidence" value="ECO:0007669"/>
    <property type="project" value="TreeGrafter"/>
</dbReference>
<dbReference type="Proteomes" id="UP000000954">
    <property type="component" value="Chromosome"/>
</dbReference>
<dbReference type="SUPFAM" id="SSF46977">
    <property type="entry name" value="Succinate dehydrogenase/fumarate reductase flavoprotein C-terminal domain"/>
    <property type="match status" value="1"/>
</dbReference>
<sequence length="570" mass="62016">MNAFDVIIVGAGGAGLYAALSASRQGDLSVAVVSKVFPTRSHTGAAQGGMNAALGFQDAVDSPDSHFMDTVKGSDYLGDQDAISFFVEGMPGLVRELESWGVPYSRDEKGRIAQRPFGGASHPRCCYAADRTGHAVLHTLFEQCLRAGIQFFTDYCLLDVGADATHGVHGLVLLNLRTGAIEAFRARTIVMATGGFGCVFWGRTTNATNMTGDGVAACARAGAALKDVEMVQFHPTALPSNSTLLSEACRGEGGYLINSTGERFMGHYAPQRLELAPRDMVARAIEMEIRAGRSVDAHGVAAVYLDLRHLGAKRITERLPQVRDLALTFEGVDMINDPVPVRPAAHYSMGGIDVINFKTCETAVAGLHAAGECSCISVHGANRLGGNSVSEVCFFGRQAGFAAAERAHDRLLGEMDTLKELCETWRGRFYELRQRTDGEDIFSIRRDLAAAMWSGVGIFRDEEGLETAAQAVEQCAHRYQRAVLGDKALRFNMALLNYIELGNLIQIAQAQVIAARARKESRGAHARLDYPHRDDERFLKHTILILSDGHWDISWRAVHAERVAPQERTY</sequence>
<dbReference type="EC" id="1.3.5.1" evidence="4"/>
<organism evidence="15 16">
    <name type="scientific">Cryptobacterium curtum (strain ATCC 700683 / DSM 15641 / CCUG 43107 / 12-3)</name>
    <dbReference type="NCBI Taxonomy" id="469378"/>
    <lineage>
        <taxon>Bacteria</taxon>
        <taxon>Bacillati</taxon>
        <taxon>Actinomycetota</taxon>
        <taxon>Coriobacteriia</taxon>
        <taxon>Eggerthellales</taxon>
        <taxon>Eggerthellaceae</taxon>
        <taxon>Cryptobacterium</taxon>
    </lineage>
</organism>
<dbReference type="Gene3D" id="3.50.50.60">
    <property type="entry name" value="FAD/NAD(P)-binding domain"/>
    <property type="match status" value="1"/>
</dbReference>
<keyword evidence="16" id="KW-1185">Reference proteome</keyword>
<dbReference type="InterPro" id="IPR014006">
    <property type="entry name" value="Succ_Dhase_FrdA_Gneg"/>
</dbReference>
<dbReference type="GO" id="GO:0009061">
    <property type="term" value="P:anaerobic respiration"/>
    <property type="evidence" value="ECO:0007669"/>
    <property type="project" value="TreeGrafter"/>
</dbReference>
<dbReference type="PANTHER" id="PTHR11632">
    <property type="entry name" value="SUCCINATE DEHYDROGENASE 2 FLAVOPROTEIN SUBUNIT"/>
    <property type="match status" value="1"/>
</dbReference>
<dbReference type="OrthoDB" id="9805351at2"/>
<dbReference type="SUPFAM" id="SSF51905">
    <property type="entry name" value="FAD/NAD(P)-binding domain"/>
    <property type="match status" value="1"/>
</dbReference>
<evidence type="ECO:0000313" key="15">
    <source>
        <dbReference type="EMBL" id="ACU94334.1"/>
    </source>
</evidence>
<accession>C7MN44</accession>
<keyword evidence="8" id="KW-0249">Electron transport</keyword>
<dbReference type="NCBIfam" id="TIGR01812">
    <property type="entry name" value="sdhA_frdA_Gneg"/>
    <property type="match status" value="1"/>
</dbReference>
<dbReference type="InterPro" id="IPR015939">
    <property type="entry name" value="Fum_Rdtase/Succ_DH_flav-like_C"/>
</dbReference>
<comment type="catalytic activity">
    <reaction evidence="11">
        <text>a quinone + succinate = fumarate + a quinol</text>
        <dbReference type="Rhea" id="RHEA:40523"/>
        <dbReference type="ChEBI" id="CHEBI:24646"/>
        <dbReference type="ChEBI" id="CHEBI:29806"/>
        <dbReference type="ChEBI" id="CHEBI:30031"/>
        <dbReference type="ChEBI" id="CHEBI:132124"/>
        <dbReference type="EC" id="1.3.5.1"/>
    </reaction>
</comment>
<dbReference type="InterPro" id="IPR003953">
    <property type="entry name" value="FAD-dep_OxRdtase_2_FAD-bd"/>
</dbReference>
<dbReference type="AlphaFoldDB" id="C7MN44"/>
<dbReference type="PANTHER" id="PTHR11632:SF51">
    <property type="entry name" value="SUCCINATE DEHYDROGENASE [UBIQUINONE] FLAVOPROTEIN SUBUNIT, MITOCHONDRIAL"/>
    <property type="match status" value="1"/>
</dbReference>
<dbReference type="GO" id="GO:0005886">
    <property type="term" value="C:plasma membrane"/>
    <property type="evidence" value="ECO:0007669"/>
    <property type="project" value="TreeGrafter"/>
</dbReference>
<reference evidence="15 16" key="1">
    <citation type="journal article" date="2009" name="Stand. Genomic Sci.">
        <title>Complete genome sequence of Cryptobacterium curtum type strain (12-3).</title>
        <authorList>
            <person name="Mavrommatis K."/>
            <person name="Pukall R."/>
            <person name="Rohde C."/>
            <person name="Chen F."/>
            <person name="Sims D."/>
            <person name="Brettin T."/>
            <person name="Kuske C."/>
            <person name="Detter J.C."/>
            <person name="Han C."/>
            <person name="Lapidus A."/>
            <person name="Copeland A."/>
            <person name="Glavina Del Rio T."/>
            <person name="Nolan M."/>
            <person name="Lucas S."/>
            <person name="Tice H."/>
            <person name="Cheng J.F."/>
            <person name="Bruce D."/>
            <person name="Goodwin L."/>
            <person name="Pitluck S."/>
            <person name="Ovchinnikova G."/>
            <person name="Pati A."/>
            <person name="Ivanova N."/>
            <person name="Chen A."/>
            <person name="Palaniappan K."/>
            <person name="Chain P."/>
            <person name="D'haeseleer P."/>
            <person name="Goker M."/>
            <person name="Bristow J."/>
            <person name="Eisen J.A."/>
            <person name="Markowitz V."/>
            <person name="Hugenholtz P."/>
            <person name="Rohde M."/>
            <person name="Klenk H.P."/>
            <person name="Kyrpides N.C."/>
        </authorList>
    </citation>
    <scope>NUCLEOTIDE SEQUENCE [LARGE SCALE GENOMIC DNA]</scope>
    <source>
        <strain evidence="16">ATCC 700683 / DSM 15641 / 12-3</strain>
    </source>
</reference>
<keyword evidence="6" id="KW-0285">Flavoprotein</keyword>
<dbReference type="InterPro" id="IPR037099">
    <property type="entry name" value="Fum_R/Succ_DH_flav-like_C_sf"/>
</dbReference>
<evidence type="ECO:0000256" key="1">
    <source>
        <dbReference type="ARBA" id="ARBA00001974"/>
    </source>
</evidence>
<evidence type="ECO:0000256" key="6">
    <source>
        <dbReference type="ARBA" id="ARBA00022630"/>
    </source>
</evidence>
<evidence type="ECO:0000256" key="9">
    <source>
        <dbReference type="ARBA" id="ARBA00023002"/>
    </source>
</evidence>
<dbReference type="EMBL" id="CP001682">
    <property type="protein sequence ID" value="ACU94334.1"/>
    <property type="molecule type" value="Genomic_DNA"/>
</dbReference>
<evidence type="ECO:0000256" key="3">
    <source>
        <dbReference type="ARBA" id="ARBA00008040"/>
    </source>
</evidence>
<dbReference type="PRINTS" id="PR00368">
    <property type="entry name" value="FADPNR"/>
</dbReference>
<protein>
    <recommendedName>
        <fullName evidence="4">succinate dehydrogenase</fullName>
        <ecNumber evidence="4">1.3.5.1</ecNumber>
    </recommendedName>
</protein>
<dbReference type="PROSITE" id="PS00504">
    <property type="entry name" value="FRD_SDH_FAD_BINDING"/>
    <property type="match status" value="1"/>
</dbReference>
<feature type="domain" description="FAD-dependent oxidoreductase 2 FAD-binding" evidence="13">
    <location>
        <begin position="5"/>
        <end position="389"/>
    </location>
</feature>
<dbReference type="RefSeq" id="WP_012803022.1">
    <property type="nucleotide sequence ID" value="NC_013170.1"/>
</dbReference>
<dbReference type="InterPro" id="IPR036188">
    <property type="entry name" value="FAD/NAD-bd_sf"/>
</dbReference>
<keyword evidence="9" id="KW-0560">Oxidoreductase</keyword>
<evidence type="ECO:0000256" key="10">
    <source>
        <dbReference type="ARBA" id="ARBA00023136"/>
    </source>
</evidence>
<dbReference type="Pfam" id="PF00890">
    <property type="entry name" value="FAD_binding_2"/>
    <property type="match status" value="1"/>
</dbReference>
<feature type="active site" description="Proton acceptor" evidence="12">
    <location>
        <position position="278"/>
    </location>
</feature>